<organism evidence="2 3">
    <name type="scientific">Paenibacillus larvae subsp. larvae</name>
    <dbReference type="NCBI Taxonomy" id="147375"/>
    <lineage>
        <taxon>Bacteria</taxon>
        <taxon>Bacillati</taxon>
        <taxon>Bacillota</taxon>
        <taxon>Bacilli</taxon>
        <taxon>Bacillales</taxon>
        <taxon>Paenibacillaceae</taxon>
        <taxon>Paenibacillus</taxon>
    </lineage>
</organism>
<reference evidence="3" key="1">
    <citation type="submission" date="2017-02" db="EMBL/GenBank/DDBJ databases">
        <title>Delineation of Paenibacillus larvae strains originating from foulbrood outbreaks.</title>
        <authorList>
            <person name="Beims H."/>
            <person name="Bunk B."/>
            <person name="Sproeer C."/>
            <person name="Mohr K.I."/>
            <person name="Pradella S."/>
            <person name="Guenther G."/>
            <person name="Rohde M."/>
            <person name="von der Ohe W."/>
            <person name="Steinert M."/>
        </authorList>
    </citation>
    <scope>NUCLEOTIDE SEQUENCE [LARGE SCALE GENOMIC DNA]</scope>
    <source>
        <strain evidence="3">Eric_III</strain>
    </source>
</reference>
<dbReference type="STRING" id="147375.BXP28_16350"/>
<dbReference type="InterPro" id="IPR001119">
    <property type="entry name" value="SLH_dom"/>
</dbReference>
<accession>A0A2L1U8A2</accession>
<dbReference type="GeneID" id="64217012"/>
<sequence>MRESYEKKFINNCFQCYGIIYVFFRSVWCEQVAADVFGLKVDTSLTQSSFSDVSKDDPANGYALPYIEAAKENNIVSGYEDGTYRPANALTKIDRGIMANDSDGRFNSTEQVNRYMLVLSTYNVMVSVSSVKAIDANKVEVKFTNAVRTE</sequence>
<feature type="domain" description="SLH" evidence="1">
    <location>
        <begin position="50"/>
        <end position="113"/>
    </location>
</feature>
<dbReference type="PROSITE" id="PS51272">
    <property type="entry name" value="SLH"/>
    <property type="match status" value="1"/>
</dbReference>
<dbReference type="RefSeq" id="WP_077996456.1">
    <property type="nucleotide sequence ID" value="NZ_CP019655.1"/>
</dbReference>
<dbReference type="AlphaFoldDB" id="A0A2L1U8A2"/>
<evidence type="ECO:0000313" key="3">
    <source>
        <dbReference type="Proteomes" id="UP000239833"/>
    </source>
</evidence>
<name>A0A2L1U8A2_9BACL</name>
<gene>
    <name evidence="2" type="ORF">ERICIII_00129</name>
</gene>
<dbReference type="Proteomes" id="UP000239833">
    <property type="component" value="Chromosome"/>
</dbReference>
<proteinExistence type="predicted"/>
<protein>
    <submittedName>
        <fullName evidence="2">S-layer protein</fullName>
    </submittedName>
</protein>
<dbReference type="Pfam" id="PF00395">
    <property type="entry name" value="SLH"/>
    <property type="match status" value="1"/>
</dbReference>
<evidence type="ECO:0000313" key="2">
    <source>
        <dbReference type="EMBL" id="AVF24394.1"/>
    </source>
</evidence>
<evidence type="ECO:0000259" key="1">
    <source>
        <dbReference type="PROSITE" id="PS51272"/>
    </source>
</evidence>
<dbReference type="EMBL" id="CP019655">
    <property type="protein sequence ID" value="AVF24394.1"/>
    <property type="molecule type" value="Genomic_DNA"/>
</dbReference>